<dbReference type="PRINTS" id="PR00929">
    <property type="entry name" value="ATHOOK"/>
</dbReference>
<evidence type="ECO:0000259" key="4">
    <source>
        <dbReference type="PROSITE" id="PS50812"/>
    </source>
</evidence>
<dbReference type="PROSITE" id="PS50812">
    <property type="entry name" value="PWWP"/>
    <property type="match status" value="1"/>
</dbReference>
<feature type="region of interest" description="Disordered" evidence="3">
    <location>
        <begin position="212"/>
        <end position="304"/>
    </location>
</feature>
<evidence type="ECO:0000313" key="6">
    <source>
        <dbReference type="Proteomes" id="UP000008021"/>
    </source>
</evidence>
<feature type="compositionally biased region" description="Acidic residues" evidence="3">
    <location>
        <begin position="238"/>
        <end position="249"/>
    </location>
</feature>
<evidence type="ECO:0000256" key="3">
    <source>
        <dbReference type="SAM" id="MobiDB-lite"/>
    </source>
</evidence>
<feature type="compositionally biased region" description="Low complexity" evidence="3">
    <location>
        <begin position="212"/>
        <end position="223"/>
    </location>
</feature>
<dbReference type="InterPro" id="IPR053063">
    <property type="entry name" value="PWWP_domain_containing_PDP"/>
</dbReference>
<proteinExistence type="predicted"/>
<organism evidence="5">
    <name type="scientific">Oryza meridionalis</name>
    <dbReference type="NCBI Taxonomy" id="40149"/>
    <lineage>
        <taxon>Eukaryota</taxon>
        <taxon>Viridiplantae</taxon>
        <taxon>Streptophyta</taxon>
        <taxon>Embryophyta</taxon>
        <taxon>Tracheophyta</taxon>
        <taxon>Spermatophyta</taxon>
        <taxon>Magnoliopsida</taxon>
        <taxon>Liliopsida</taxon>
        <taxon>Poales</taxon>
        <taxon>Poaceae</taxon>
        <taxon>BOP clade</taxon>
        <taxon>Oryzoideae</taxon>
        <taxon>Oryzeae</taxon>
        <taxon>Oryzinae</taxon>
        <taxon>Oryza</taxon>
    </lineage>
</organism>
<feature type="compositionally biased region" description="Basic residues" evidence="3">
    <location>
        <begin position="282"/>
        <end position="292"/>
    </location>
</feature>
<comment type="subcellular location">
    <subcellularLocation>
        <location evidence="1">Nucleus</location>
    </subcellularLocation>
</comment>
<dbReference type="InterPro" id="IPR000637">
    <property type="entry name" value="HMGI/Y_DNA-bd_CS"/>
</dbReference>
<dbReference type="SUPFAM" id="SSF63748">
    <property type="entry name" value="Tudor/PWWP/MBT"/>
    <property type="match status" value="1"/>
</dbReference>
<dbReference type="InterPro" id="IPR000313">
    <property type="entry name" value="PWWP_dom"/>
</dbReference>
<keyword evidence="2" id="KW-0539">Nucleus</keyword>
<dbReference type="EnsemblPlants" id="OMERI07G23910.1">
    <property type="protein sequence ID" value="OMERI07G23910.1"/>
    <property type="gene ID" value="OMERI07G23910"/>
</dbReference>
<dbReference type="PANTHER" id="PTHR42851:SF7">
    <property type="entry name" value="OS07G0694500 PROTEIN"/>
    <property type="match status" value="1"/>
</dbReference>
<dbReference type="Pfam" id="PF00855">
    <property type="entry name" value="PWWP"/>
    <property type="match status" value="1"/>
</dbReference>
<dbReference type="Proteomes" id="UP000008021">
    <property type="component" value="Chromosome 7"/>
</dbReference>
<feature type="compositionally biased region" description="Pro residues" evidence="3">
    <location>
        <begin position="29"/>
        <end position="45"/>
    </location>
</feature>
<feature type="domain" description="PWWP" evidence="4">
    <location>
        <begin position="57"/>
        <end position="109"/>
    </location>
</feature>
<name>A0A0E0EGI8_9ORYZ</name>
<dbReference type="InterPro" id="IPR017956">
    <property type="entry name" value="AT_hook_DNA-bd_motif"/>
</dbReference>
<dbReference type="GO" id="GO:0005634">
    <property type="term" value="C:nucleus"/>
    <property type="evidence" value="ECO:0007669"/>
    <property type="project" value="UniProtKB-SubCell"/>
</dbReference>
<dbReference type="eggNOG" id="ENOG502SGAM">
    <property type="taxonomic scope" value="Eukaryota"/>
</dbReference>
<sequence length="561" mass="61365">MSTPFDLNSAADPQTLAPPKRGRGRPRKNPPPPPPPATDPNPHPPSGAGAGACPFAPGDLVWGKKLSHPAWPGEVISAAPTGAQLLVSFFGDKALAWCDAAQLRPYEPYFPVAELYDGEADDFDAALDASLLEFERRVELALTAPGRIARPFLPSDFIALLHDLAAHRMGFSNRVHAAVAKAHLRAFDKFRGLPDPPEYTLHLGLPNASAAAATAATPNNCNSYPPSRRRGRKRKEVEEEILDDSDEDWDPRKKGATDSDSEVDFDRKRVSKGGRGSGAPRGRPRGRPRKNNAGRPAHLKDEDEVIQETVEYQYPPAADMFLQLTSVAADPFNFKGYDSVPVILSFFSKYKDSEVPTTYDDKELLQTLGGKKGRKNMARSLYPAAKEEGDLEVADGHRGRRKSAGSIYSARKAEDSYWCDIIISDFDDGDTSSDYEGRKMKRLSQNRSFNKKMKQEVAPQDEASADSPAVKQADGPAALILHFSNAEAIPSVDDINSIFRMHGPIMEGATEINKKSKIARVVFSKSADAEQAYSSSGKYNAFGPALLRYDLKYLPMAPQVP</sequence>
<accession>A0A0E0EGI8</accession>
<dbReference type="SMART" id="SM00293">
    <property type="entry name" value="PWWP"/>
    <property type="match status" value="1"/>
</dbReference>
<dbReference type="Gene3D" id="2.30.30.140">
    <property type="match status" value="1"/>
</dbReference>
<reference evidence="5" key="2">
    <citation type="submission" date="2018-05" db="EMBL/GenBank/DDBJ databases">
        <title>OmerRS3 (Oryza meridionalis Reference Sequence Version 3).</title>
        <authorList>
            <person name="Zhang J."/>
            <person name="Kudrna D."/>
            <person name="Lee S."/>
            <person name="Talag J."/>
            <person name="Welchert J."/>
            <person name="Wing R.A."/>
        </authorList>
    </citation>
    <scope>NUCLEOTIDE SEQUENCE [LARGE SCALE GENOMIC DNA]</scope>
    <source>
        <strain evidence="5">cv. OR44</strain>
    </source>
</reference>
<dbReference type="PANTHER" id="PTHR42851">
    <property type="entry name" value="ALDOLASE-RELATED"/>
    <property type="match status" value="1"/>
</dbReference>
<dbReference type="STRING" id="40149.A0A0E0EGI8"/>
<reference evidence="5" key="1">
    <citation type="submission" date="2015-04" db="UniProtKB">
        <authorList>
            <consortium name="EnsemblPlants"/>
        </authorList>
    </citation>
    <scope>IDENTIFICATION</scope>
</reference>
<dbReference type="Gramene" id="OMERI07G23910.1">
    <property type="protein sequence ID" value="OMERI07G23910.1"/>
    <property type="gene ID" value="OMERI07G23910"/>
</dbReference>
<dbReference type="SMART" id="SM00384">
    <property type="entry name" value="AT_hook"/>
    <property type="match status" value="3"/>
</dbReference>
<evidence type="ECO:0000313" key="5">
    <source>
        <dbReference type="EnsemblPlants" id="OMERI07G23910.1"/>
    </source>
</evidence>
<dbReference type="GO" id="GO:0006355">
    <property type="term" value="P:regulation of DNA-templated transcription"/>
    <property type="evidence" value="ECO:0007669"/>
    <property type="project" value="InterPro"/>
</dbReference>
<dbReference type="AlphaFoldDB" id="A0A0E0EGI8"/>
<feature type="region of interest" description="Disordered" evidence="3">
    <location>
        <begin position="1"/>
        <end position="52"/>
    </location>
</feature>
<keyword evidence="6" id="KW-1185">Reference proteome</keyword>
<dbReference type="HOGENOM" id="CLU_005330_1_1_1"/>
<evidence type="ECO:0000256" key="1">
    <source>
        <dbReference type="ARBA" id="ARBA00004123"/>
    </source>
</evidence>
<protein>
    <recommendedName>
        <fullName evidence="4">PWWP domain-containing protein</fullName>
    </recommendedName>
</protein>
<dbReference type="GO" id="GO:0003677">
    <property type="term" value="F:DNA binding"/>
    <property type="evidence" value="ECO:0007669"/>
    <property type="project" value="InterPro"/>
</dbReference>
<dbReference type="CDD" id="cd05162">
    <property type="entry name" value="PWWP"/>
    <property type="match status" value="1"/>
</dbReference>
<dbReference type="PROSITE" id="PS00354">
    <property type="entry name" value="HMGI_Y"/>
    <property type="match status" value="1"/>
</dbReference>
<evidence type="ECO:0000256" key="2">
    <source>
        <dbReference type="ARBA" id="ARBA00023242"/>
    </source>
</evidence>